<evidence type="ECO:0000256" key="2">
    <source>
        <dbReference type="SAM" id="Phobius"/>
    </source>
</evidence>
<feature type="transmembrane region" description="Helical" evidence="2">
    <location>
        <begin position="21"/>
        <end position="42"/>
    </location>
</feature>
<proteinExistence type="predicted"/>
<dbReference type="AlphaFoldDB" id="L9ZQA5"/>
<keyword evidence="2" id="KW-1133">Transmembrane helix</keyword>
<accession>L9ZQA5</accession>
<gene>
    <name evidence="3" type="ORF">C483_17658</name>
</gene>
<feature type="transmembrane region" description="Helical" evidence="2">
    <location>
        <begin position="138"/>
        <end position="159"/>
    </location>
</feature>
<evidence type="ECO:0000313" key="3">
    <source>
        <dbReference type="EMBL" id="ELY87747.1"/>
    </source>
</evidence>
<name>L9ZQA5_9EURY</name>
<reference evidence="3 4" key="1">
    <citation type="journal article" date="2014" name="PLoS Genet.">
        <title>Phylogenetically driven sequencing of extremely halophilic archaea reveals strategies for static and dynamic osmo-response.</title>
        <authorList>
            <person name="Becker E.A."/>
            <person name="Seitzer P.M."/>
            <person name="Tritt A."/>
            <person name="Larsen D."/>
            <person name="Krusor M."/>
            <person name="Yao A.I."/>
            <person name="Wu D."/>
            <person name="Madern D."/>
            <person name="Eisen J.A."/>
            <person name="Darling A.E."/>
            <person name="Facciotti M.T."/>
        </authorList>
    </citation>
    <scope>NUCLEOTIDE SEQUENCE [LARGE SCALE GENOMIC DNA]</scope>
    <source>
        <strain evidence="3 4">JCM 10989</strain>
    </source>
</reference>
<dbReference type="EMBL" id="AOIM01000041">
    <property type="protein sequence ID" value="ELY87747.1"/>
    <property type="molecule type" value="Genomic_DNA"/>
</dbReference>
<evidence type="ECO:0000256" key="1">
    <source>
        <dbReference type="SAM" id="MobiDB-lite"/>
    </source>
</evidence>
<protein>
    <submittedName>
        <fullName evidence="3">Uncharacterized protein</fullName>
    </submittedName>
</protein>
<feature type="region of interest" description="Disordered" evidence="1">
    <location>
        <begin position="52"/>
        <end position="87"/>
    </location>
</feature>
<evidence type="ECO:0000313" key="4">
    <source>
        <dbReference type="Proteomes" id="UP000011519"/>
    </source>
</evidence>
<feature type="compositionally biased region" description="Gly residues" evidence="1">
    <location>
        <begin position="58"/>
        <end position="70"/>
    </location>
</feature>
<feature type="transmembrane region" description="Helical" evidence="2">
    <location>
        <begin position="104"/>
        <end position="122"/>
    </location>
</feature>
<keyword evidence="4" id="KW-1185">Reference proteome</keyword>
<keyword evidence="2" id="KW-0812">Transmembrane</keyword>
<dbReference type="Proteomes" id="UP000011519">
    <property type="component" value="Unassembled WGS sequence"/>
</dbReference>
<dbReference type="PATRIC" id="fig|1227493.4.peg.3549"/>
<keyword evidence="2" id="KW-0472">Membrane</keyword>
<sequence length="164" mass="16961">MAGSAAVAAAVLTIIFTPPSALAAVFSFVSIMLAVLALSYVVGSFRAPRVRTTASTGTGTGTGTGRGSGAASGTPDASESTPEHQTDAAQVDAEEFRWLVREGIGVAIASMFGLLLLVLFLLEETAVVQGPETAVDEWAAWLVLGVLALVLIVLGLWSWRGREQ</sequence>
<organism evidence="3 4">
    <name type="scientific">Natrialba hulunbeirensis JCM 10989</name>
    <dbReference type="NCBI Taxonomy" id="1227493"/>
    <lineage>
        <taxon>Archaea</taxon>
        <taxon>Methanobacteriati</taxon>
        <taxon>Methanobacteriota</taxon>
        <taxon>Stenosarchaea group</taxon>
        <taxon>Halobacteria</taxon>
        <taxon>Halobacteriales</taxon>
        <taxon>Natrialbaceae</taxon>
        <taxon>Natrialba</taxon>
    </lineage>
</organism>
<comment type="caution">
    <text evidence="3">The sequence shown here is derived from an EMBL/GenBank/DDBJ whole genome shotgun (WGS) entry which is preliminary data.</text>
</comment>